<comment type="caution">
    <text evidence="2">The sequence shown here is derived from an EMBL/GenBank/DDBJ whole genome shotgun (WGS) entry which is preliminary data.</text>
</comment>
<feature type="signal peptide" evidence="1">
    <location>
        <begin position="1"/>
        <end position="24"/>
    </location>
</feature>
<dbReference type="EMBL" id="LJIJ01000039">
    <property type="protein sequence ID" value="ODN04615.1"/>
    <property type="molecule type" value="Genomic_DNA"/>
</dbReference>
<dbReference type="Proteomes" id="UP000094527">
    <property type="component" value="Unassembled WGS sequence"/>
</dbReference>
<name>A0A1D2NHP9_ORCCI</name>
<feature type="chain" id="PRO_5008905575" evidence="1">
    <location>
        <begin position="25"/>
        <end position="648"/>
    </location>
</feature>
<keyword evidence="3" id="KW-1185">Reference proteome</keyword>
<sequence length="648" mass="75741">MGNFRFPTVEIVFYLLFMVKVCFTNTADIKVGPDQENKGWLRLCNKDSGSSQHYEVEADKCPHGAWLSESLQGGCVCLNGLWAISQSWCDEDYFVVYGKGHCFQLNNKIQKLAFLGNAKNPFESTNFLTKENGHVFRSFSDEFMMPYEYSTETNRTILRLRPGRQSRVVLEVKPSFNDWQEFRPVNEVWVDEEEPVCFETDEKNWTEDLLLIYKIKTGIKYIKVTEECPKPLFYDAIRDPSEHTTVFKLLPGQAIHMKSGTIIKASNNCPSDCASNDGSSLTELSKLIRHKRQADDDGPDFEPLELDQASKWEQKDYMNNVANLRVAKLELNWLLNKKRPPVLKTTEWRIMKRVKEVFVKACPNEEAPKFLANAMMRIFRLLYIESKDFYQNGHELEDKLQLNRILNHMDSCINEAKEYKFQYKWVKQQNAECRNGTRPGDPTVGNQEVRYCWCNYEMENVEFKYAYNTSTTDTDFNATRENNTITDDHAFYMSKKDRFNGSLYDFPIETVWKMISFSHYYCAKYFHLEPADHSAMMVALESLFSDEIIYRWTKPGSQATRVWQYLFSTFDLKKFAASMDTCVATAKYLSEYPYWISRPTLQSQGRKKRSLDREELWKGSAYCLDDPWDPVEKLGVNVPNKCADLNRY</sequence>
<evidence type="ECO:0000256" key="1">
    <source>
        <dbReference type="SAM" id="SignalP"/>
    </source>
</evidence>
<gene>
    <name evidence="2" type="ORF">Ocin01_02056</name>
</gene>
<organism evidence="2 3">
    <name type="scientific">Orchesella cincta</name>
    <name type="common">Springtail</name>
    <name type="synonym">Podura cincta</name>
    <dbReference type="NCBI Taxonomy" id="48709"/>
    <lineage>
        <taxon>Eukaryota</taxon>
        <taxon>Metazoa</taxon>
        <taxon>Ecdysozoa</taxon>
        <taxon>Arthropoda</taxon>
        <taxon>Hexapoda</taxon>
        <taxon>Collembola</taxon>
        <taxon>Entomobryomorpha</taxon>
        <taxon>Entomobryoidea</taxon>
        <taxon>Orchesellidae</taxon>
        <taxon>Orchesellinae</taxon>
        <taxon>Orchesella</taxon>
    </lineage>
</organism>
<keyword evidence="1" id="KW-0732">Signal</keyword>
<dbReference type="AlphaFoldDB" id="A0A1D2NHP9"/>
<evidence type="ECO:0000313" key="2">
    <source>
        <dbReference type="EMBL" id="ODN04615.1"/>
    </source>
</evidence>
<dbReference type="OrthoDB" id="8298862at2759"/>
<protein>
    <submittedName>
        <fullName evidence="2">Uncharacterized protein</fullName>
    </submittedName>
</protein>
<accession>A0A1D2NHP9</accession>
<proteinExistence type="predicted"/>
<evidence type="ECO:0000313" key="3">
    <source>
        <dbReference type="Proteomes" id="UP000094527"/>
    </source>
</evidence>
<reference evidence="2 3" key="1">
    <citation type="journal article" date="2016" name="Genome Biol. Evol.">
        <title>Gene Family Evolution Reflects Adaptation to Soil Environmental Stressors in the Genome of the Collembolan Orchesella cincta.</title>
        <authorList>
            <person name="Faddeeva-Vakhrusheva A."/>
            <person name="Derks M.F."/>
            <person name="Anvar S.Y."/>
            <person name="Agamennone V."/>
            <person name="Suring W."/>
            <person name="Smit S."/>
            <person name="van Straalen N.M."/>
            <person name="Roelofs D."/>
        </authorList>
    </citation>
    <scope>NUCLEOTIDE SEQUENCE [LARGE SCALE GENOMIC DNA]</scope>
    <source>
        <tissue evidence="2">Mixed pool</tissue>
    </source>
</reference>